<dbReference type="Proteomes" id="UP000008144">
    <property type="component" value="Chromosome 3"/>
</dbReference>
<feature type="compositionally biased region" description="Basic and acidic residues" evidence="10">
    <location>
        <begin position="164"/>
        <end position="174"/>
    </location>
</feature>
<dbReference type="InterPro" id="IPR032675">
    <property type="entry name" value="LRR_dom_sf"/>
</dbReference>
<dbReference type="PANTHER" id="PTHR23311:SF5">
    <property type="entry name" value="CENTROSOMAL PROTEIN OF 72 KDA"/>
    <property type="match status" value="1"/>
</dbReference>
<evidence type="ECO:0000313" key="11">
    <source>
        <dbReference type="Ensembl" id="ENSCINP00000034002.1"/>
    </source>
</evidence>
<protein>
    <recommendedName>
        <fullName evidence="8">Centrosomal protein of 72 kDa</fullName>
    </recommendedName>
</protein>
<dbReference type="FunCoup" id="H2XWG8">
    <property type="interactions" value="6"/>
</dbReference>
<evidence type="ECO:0000256" key="2">
    <source>
        <dbReference type="ARBA" id="ARBA00022490"/>
    </source>
</evidence>
<dbReference type="AlphaFoldDB" id="H2XWG8"/>
<dbReference type="GeneTree" id="ENSGT00530000063884"/>
<dbReference type="OMA" id="HPRAKCT"/>
<dbReference type="InParanoid" id="H2XWG8"/>
<keyword evidence="3" id="KW-0433">Leucine-rich repeat</keyword>
<dbReference type="PROSITE" id="PS51450">
    <property type="entry name" value="LRR"/>
    <property type="match status" value="2"/>
</dbReference>
<keyword evidence="2" id="KW-0963">Cytoplasm</keyword>
<evidence type="ECO:0000256" key="8">
    <source>
        <dbReference type="ARBA" id="ARBA00070210"/>
    </source>
</evidence>
<evidence type="ECO:0000256" key="7">
    <source>
        <dbReference type="ARBA" id="ARBA00061023"/>
    </source>
</evidence>
<dbReference type="InterPro" id="IPR055320">
    <property type="entry name" value="CEP72-like"/>
</dbReference>
<dbReference type="EMBL" id="EAAA01001786">
    <property type="status" value="NOT_ANNOTATED_CDS"/>
    <property type="molecule type" value="Genomic_DNA"/>
</dbReference>
<dbReference type="STRING" id="7719.ENSCINP00000034002"/>
<proteinExistence type="inferred from homology"/>
<evidence type="ECO:0000256" key="6">
    <source>
        <dbReference type="ARBA" id="ARBA00023212"/>
    </source>
</evidence>
<feature type="coiled-coil region" evidence="9">
    <location>
        <begin position="503"/>
        <end position="537"/>
    </location>
</feature>
<evidence type="ECO:0000256" key="5">
    <source>
        <dbReference type="ARBA" id="ARBA00023054"/>
    </source>
</evidence>
<sequence length="605" mass="70266">MELEITEDWIKERIKLDHDNLDDVKSLALPGTYHEKITRLGFSLQNFTRIQHLDLSKNNLITLKGIEHLSVLEQLNLYYNKINDLKEIFRLRKNQNLRDIDLRLNPVTGNEPDYRLFIAHMLPLLRRLDDRPVRDSERRAAMMHFANEGEGMFGDDSIAPPSETKSEKQKSRQPRVEYVKNLVKKPTVIDGEDTVTDVIDFVDKGFTNQPTSNKNKKPTTQMHTKDVKRTMAFMSQAVINYMGKNKGYRKLLVNKVCLNCRVERVRIKIESEETNLKFTDEDEAYSQFKGVAHFTPHPGEISNQHNKYSQPLQDYNIFQLSSDDLPPTVNQETASTITNMSSSNDFQELPEGKRLSFGESTTTQEVSRRKNLTQIKLVESILDLVDRYWNGSKSLHYHQKFQIPEQYKLNVVYLKQVLQDKISTQQQEVAALHQQLHDVAKKSSQASSKLDELASTTKELLSHNTQQEATKHRLHATNSDNKLLRTKVLEMESMVKQEKQKPNVGQSERIVELENERKDLIQQVASMKRNAEQFERLNQLTEMLQDSHRSLVTTNEHLLAELDDSRGRHQSEIEQLKWSYDQLRSTTKLFEHYNLSNFGISIQSC</sequence>
<evidence type="ECO:0000256" key="3">
    <source>
        <dbReference type="ARBA" id="ARBA00022614"/>
    </source>
</evidence>
<keyword evidence="12" id="KW-1185">Reference proteome</keyword>
<organism evidence="11 12">
    <name type="scientific">Ciona intestinalis</name>
    <name type="common">Transparent sea squirt</name>
    <name type="synonym">Ascidia intestinalis</name>
    <dbReference type="NCBI Taxonomy" id="7719"/>
    <lineage>
        <taxon>Eukaryota</taxon>
        <taxon>Metazoa</taxon>
        <taxon>Chordata</taxon>
        <taxon>Tunicata</taxon>
        <taxon>Ascidiacea</taxon>
        <taxon>Phlebobranchia</taxon>
        <taxon>Cionidae</taxon>
        <taxon>Ciona</taxon>
    </lineage>
</organism>
<keyword evidence="4" id="KW-0677">Repeat</keyword>
<comment type="similarity">
    <text evidence="7">Belongs to the CEP72 family.</text>
</comment>
<evidence type="ECO:0000256" key="4">
    <source>
        <dbReference type="ARBA" id="ARBA00022737"/>
    </source>
</evidence>
<evidence type="ECO:0000256" key="10">
    <source>
        <dbReference type="SAM" id="MobiDB-lite"/>
    </source>
</evidence>
<dbReference type="Gene3D" id="3.80.10.10">
    <property type="entry name" value="Ribonuclease Inhibitor"/>
    <property type="match status" value="1"/>
</dbReference>
<reference evidence="11" key="3">
    <citation type="submission" date="2025-08" db="UniProtKB">
        <authorList>
            <consortium name="Ensembl"/>
        </authorList>
    </citation>
    <scope>IDENTIFICATION</scope>
</reference>
<reference evidence="11" key="2">
    <citation type="journal article" date="2008" name="Genome Biol.">
        <title>Improved genome assembly and evidence-based global gene model set for the chordate Ciona intestinalis: new insight into intron and operon populations.</title>
        <authorList>
            <person name="Satou Y."/>
            <person name="Mineta K."/>
            <person name="Ogasawara M."/>
            <person name="Sasakura Y."/>
            <person name="Shoguchi E."/>
            <person name="Ueno K."/>
            <person name="Yamada L."/>
            <person name="Matsumoto J."/>
            <person name="Wasserscheid J."/>
            <person name="Dewar K."/>
            <person name="Wiley G.B."/>
            <person name="Macmil S.L."/>
            <person name="Roe B.A."/>
            <person name="Zeller R.W."/>
            <person name="Hastings K.E."/>
            <person name="Lemaire P."/>
            <person name="Lindquist E."/>
            <person name="Endo T."/>
            <person name="Hotta K."/>
            <person name="Inaba K."/>
        </authorList>
    </citation>
    <scope>NUCLEOTIDE SEQUENCE [LARGE SCALE GENOMIC DNA]</scope>
    <source>
        <strain evidence="11">wild type</strain>
    </source>
</reference>
<dbReference type="Ensembl" id="ENSCINT00000034329.1">
    <property type="protein sequence ID" value="ENSCINP00000034002.1"/>
    <property type="gene ID" value="ENSCING00000023034.1"/>
</dbReference>
<comment type="subcellular location">
    <subcellularLocation>
        <location evidence="1">Cytoplasm</location>
        <location evidence="1">Cytoskeleton</location>
        <location evidence="1">Microtubule organizing center</location>
        <location evidence="1">Centrosome</location>
    </subcellularLocation>
</comment>
<dbReference type="Pfam" id="PF14580">
    <property type="entry name" value="LRR_9"/>
    <property type="match status" value="1"/>
</dbReference>
<keyword evidence="5 9" id="KW-0175">Coiled coil</keyword>
<dbReference type="InterPro" id="IPR001611">
    <property type="entry name" value="Leu-rich_rpt"/>
</dbReference>
<reference evidence="11" key="4">
    <citation type="submission" date="2025-09" db="UniProtKB">
        <authorList>
            <consortium name="Ensembl"/>
        </authorList>
    </citation>
    <scope>IDENTIFICATION</scope>
</reference>
<name>H2XWG8_CIOIN</name>
<accession>H2XWG8</accession>
<dbReference type="FunFam" id="3.80.10.10:FF:000489">
    <property type="entry name" value="Centrosomal protein of 72 kDa"/>
    <property type="match status" value="1"/>
</dbReference>
<evidence type="ECO:0000256" key="1">
    <source>
        <dbReference type="ARBA" id="ARBA00004300"/>
    </source>
</evidence>
<evidence type="ECO:0000256" key="9">
    <source>
        <dbReference type="SAM" id="Coils"/>
    </source>
</evidence>
<evidence type="ECO:0000313" key="12">
    <source>
        <dbReference type="Proteomes" id="UP000008144"/>
    </source>
</evidence>
<feature type="region of interest" description="Disordered" evidence="10">
    <location>
        <begin position="150"/>
        <end position="174"/>
    </location>
</feature>
<keyword evidence="6" id="KW-0206">Cytoskeleton</keyword>
<dbReference type="HOGENOM" id="CLU_027497_0_0_1"/>
<dbReference type="GO" id="GO:0034451">
    <property type="term" value="C:centriolar satellite"/>
    <property type="evidence" value="ECO:0007669"/>
    <property type="project" value="UniProtKB-ARBA"/>
</dbReference>
<dbReference type="PANTHER" id="PTHR23311">
    <property type="entry name" value="HEAT SHOCK REGULATED 2"/>
    <property type="match status" value="1"/>
</dbReference>
<reference evidence="12" key="1">
    <citation type="journal article" date="2002" name="Science">
        <title>The draft genome of Ciona intestinalis: insights into chordate and vertebrate origins.</title>
        <authorList>
            <person name="Dehal P."/>
            <person name="Satou Y."/>
            <person name="Campbell R.K."/>
            <person name="Chapman J."/>
            <person name="Degnan B."/>
            <person name="De Tomaso A."/>
            <person name="Davidson B."/>
            <person name="Di Gregorio A."/>
            <person name="Gelpke M."/>
            <person name="Goodstein D.M."/>
            <person name="Harafuji N."/>
            <person name="Hastings K.E."/>
            <person name="Ho I."/>
            <person name="Hotta K."/>
            <person name="Huang W."/>
            <person name="Kawashima T."/>
            <person name="Lemaire P."/>
            <person name="Martinez D."/>
            <person name="Meinertzhagen I.A."/>
            <person name="Necula S."/>
            <person name="Nonaka M."/>
            <person name="Putnam N."/>
            <person name="Rash S."/>
            <person name="Saiga H."/>
            <person name="Satake M."/>
            <person name="Terry A."/>
            <person name="Yamada L."/>
            <person name="Wang H.G."/>
            <person name="Awazu S."/>
            <person name="Azumi K."/>
            <person name="Boore J."/>
            <person name="Branno M."/>
            <person name="Chin-Bow S."/>
            <person name="DeSantis R."/>
            <person name="Doyle S."/>
            <person name="Francino P."/>
            <person name="Keys D.N."/>
            <person name="Haga S."/>
            <person name="Hayashi H."/>
            <person name="Hino K."/>
            <person name="Imai K.S."/>
            <person name="Inaba K."/>
            <person name="Kano S."/>
            <person name="Kobayashi K."/>
            <person name="Kobayashi M."/>
            <person name="Lee B.I."/>
            <person name="Makabe K.W."/>
            <person name="Manohar C."/>
            <person name="Matassi G."/>
            <person name="Medina M."/>
            <person name="Mochizuki Y."/>
            <person name="Mount S."/>
            <person name="Morishita T."/>
            <person name="Miura S."/>
            <person name="Nakayama A."/>
            <person name="Nishizaka S."/>
            <person name="Nomoto H."/>
            <person name="Ohta F."/>
            <person name="Oishi K."/>
            <person name="Rigoutsos I."/>
            <person name="Sano M."/>
            <person name="Sasaki A."/>
            <person name="Sasakura Y."/>
            <person name="Shoguchi E."/>
            <person name="Shin-i T."/>
            <person name="Spagnuolo A."/>
            <person name="Stainier D."/>
            <person name="Suzuki M.M."/>
            <person name="Tassy O."/>
            <person name="Takatori N."/>
            <person name="Tokuoka M."/>
            <person name="Yagi K."/>
            <person name="Yoshizaki F."/>
            <person name="Wada S."/>
            <person name="Zhang C."/>
            <person name="Hyatt P.D."/>
            <person name="Larimer F."/>
            <person name="Detter C."/>
            <person name="Doggett N."/>
            <person name="Glavina T."/>
            <person name="Hawkins T."/>
            <person name="Richardson P."/>
            <person name="Lucas S."/>
            <person name="Kohara Y."/>
            <person name="Levine M."/>
            <person name="Satoh N."/>
            <person name="Rokhsar D.S."/>
        </authorList>
    </citation>
    <scope>NUCLEOTIDE SEQUENCE [LARGE SCALE GENOMIC DNA]</scope>
</reference>
<dbReference type="SUPFAM" id="SSF52058">
    <property type="entry name" value="L domain-like"/>
    <property type="match status" value="1"/>
</dbReference>